<dbReference type="AlphaFoldDB" id="A0AAW1SK06"/>
<keyword evidence="6" id="KW-1185">Reference proteome</keyword>
<gene>
    <name evidence="5" type="ORF">WJX84_003641</name>
</gene>
<feature type="region of interest" description="Disordered" evidence="3">
    <location>
        <begin position="354"/>
        <end position="384"/>
    </location>
</feature>
<dbReference type="Pfam" id="PF07967">
    <property type="entry name" value="zf-C3HC"/>
    <property type="match status" value="1"/>
</dbReference>
<evidence type="ECO:0000256" key="2">
    <source>
        <dbReference type="ARBA" id="ARBA00023242"/>
    </source>
</evidence>
<evidence type="ECO:0000256" key="3">
    <source>
        <dbReference type="SAM" id="MobiDB-lite"/>
    </source>
</evidence>
<evidence type="ECO:0000256" key="1">
    <source>
        <dbReference type="ARBA" id="ARBA00004123"/>
    </source>
</evidence>
<sequence length="597" mass="63300">MTSPGESTTERLKRAVERFVQAGPQVAGDEDPALIVSLFPSRQRKNADHGLRPWHREDLYRRLHTYKVSTWFCKPEAAGPLACALHGWINTGIDLLSCEVCRSKLSLQIPALLPHEKARQLAEGFAAKLQSGHGETCTWRTGGCNPQLACFPPITPDAALAGFHRRASSIAALGALPCLQLQPGTLPASLWSRCRRRLHLLLTPGFQPGPQAPSLQPIASMNDSPSKPDFPLAALPALADPAPASGEGLTDLSREQKQQLLALFGWNLREPAADGSSQPLLFCTMCGVKAGLWNFTPDATDPAQGWRPGPSVAGRGRQQISSPGFGDFTIAGGNLQTGPSSSAGVKRPFGSGSFSAFGSSPAMNGAGEPEQGKPGPTGSPVASTANQVLDGKANGHATPTHSVPAAVQPFGLRSSSSAVPAFGLEALRTSSSLAASQAATSMEAHKDSAFKEGLEQLTPNGHAEPLDREGEADERSAKRLRISTNKHSPGDGPLSTARSGFGMPCPPPAAFASWLHGEETLDPLKLHRPFCPWVNGNGRAGQQGSSCGWQYCLQLLVPLPADQEEDGQAQPQPEEGMYQSPAQQRLEAQIRKIQTSR</sequence>
<dbReference type="EMBL" id="JALJOV010001533">
    <property type="protein sequence ID" value="KAK9846724.1"/>
    <property type="molecule type" value="Genomic_DNA"/>
</dbReference>
<protein>
    <recommendedName>
        <fullName evidence="4">C3HC-type domain-containing protein</fullName>
    </recommendedName>
</protein>
<evidence type="ECO:0000259" key="4">
    <source>
        <dbReference type="Pfam" id="PF07967"/>
    </source>
</evidence>
<feature type="region of interest" description="Disordered" evidence="3">
    <location>
        <begin position="455"/>
        <end position="502"/>
    </location>
</feature>
<dbReference type="PANTHER" id="PTHR15835">
    <property type="entry name" value="NUCLEAR-INTERACTING PARTNER OF ALK"/>
    <property type="match status" value="1"/>
</dbReference>
<dbReference type="PANTHER" id="PTHR15835:SF6">
    <property type="entry name" value="ZINC FINGER C3HC-TYPE PROTEIN 1"/>
    <property type="match status" value="1"/>
</dbReference>
<evidence type="ECO:0000313" key="6">
    <source>
        <dbReference type="Proteomes" id="UP001485043"/>
    </source>
</evidence>
<evidence type="ECO:0000313" key="5">
    <source>
        <dbReference type="EMBL" id="KAK9846724.1"/>
    </source>
</evidence>
<keyword evidence="2" id="KW-0539">Nucleus</keyword>
<feature type="region of interest" description="Disordered" evidence="3">
    <location>
        <begin position="561"/>
        <end position="597"/>
    </location>
</feature>
<organism evidence="5 6">
    <name type="scientific">Apatococcus fuscideae</name>
    <dbReference type="NCBI Taxonomy" id="2026836"/>
    <lineage>
        <taxon>Eukaryota</taxon>
        <taxon>Viridiplantae</taxon>
        <taxon>Chlorophyta</taxon>
        <taxon>core chlorophytes</taxon>
        <taxon>Trebouxiophyceae</taxon>
        <taxon>Chlorellales</taxon>
        <taxon>Chlorellaceae</taxon>
        <taxon>Apatococcus</taxon>
    </lineage>
</organism>
<name>A0AAW1SK06_9CHLO</name>
<accession>A0AAW1SK06</accession>
<dbReference type="GO" id="GO:0005634">
    <property type="term" value="C:nucleus"/>
    <property type="evidence" value="ECO:0007669"/>
    <property type="project" value="UniProtKB-SubCell"/>
</dbReference>
<dbReference type="InterPro" id="IPR012935">
    <property type="entry name" value="NuBaID_N"/>
</dbReference>
<feature type="compositionally biased region" description="Basic and acidic residues" evidence="3">
    <location>
        <begin position="464"/>
        <end position="477"/>
    </location>
</feature>
<feature type="domain" description="C3HC-type" evidence="4">
    <location>
        <begin position="53"/>
        <end position="173"/>
    </location>
</feature>
<dbReference type="Proteomes" id="UP001485043">
    <property type="component" value="Unassembled WGS sequence"/>
</dbReference>
<reference evidence="5 6" key="1">
    <citation type="journal article" date="2024" name="Nat. Commun.">
        <title>Phylogenomics reveals the evolutionary origins of lichenization in chlorophyte algae.</title>
        <authorList>
            <person name="Puginier C."/>
            <person name="Libourel C."/>
            <person name="Otte J."/>
            <person name="Skaloud P."/>
            <person name="Haon M."/>
            <person name="Grisel S."/>
            <person name="Petersen M."/>
            <person name="Berrin J.G."/>
            <person name="Delaux P.M."/>
            <person name="Dal Grande F."/>
            <person name="Keller J."/>
        </authorList>
    </citation>
    <scope>NUCLEOTIDE SEQUENCE [LARGE SCALE GENOMIC DNA]</scope>
    <source>
        <strain evidence="5 6">SAG 2523</strain>
    </source>
</reference>
<comment type="subcellular location">
    <subcellularLocation>
        <location evidence="1">Nucleus</location>
    </subcellularLocation>
</comment>
<dbReference type="GO" id="GO:0008270">
    <property type="term" value="F:zinc ion binding"/>
    <property type="evidence" value="ECO:0007669"/>
    <property type="project" value="InterPro"/>
</dbReference>
<feature type="region of interest" description="Disordered" evidence="3">
    <location>
        <begin position="299"/>
        <end position="318"/>
    </location>
</feature>
<comment type="caution">
    <text evidence="5">The sequence shown here is derived from an EMBL/GenBank/DDBJ whole genome shotgun (WGS) entry which is preliminary data.</text>
</comment>
<proteinExistence type="predicted"/>